<gene>
    <name evidence="1" type="ORF">HNY73_019101</name>
</gene>
<protein>
    <recommendedName>
        <fullName evidence="3">Peptidase aspartic putative domain-containing protein</fullName>
    </recommendedName>
</protein>
<dbReference type="EMBL" id="JABXBU010002228">
    <property type="protein sequence ID" value="KAF8771721.1"/>
    <property type="molecule type" value="Genomic_DNA"/>
</dbReference>
<reference evidence="1" key="2">
    <citation type="submission" date="2020-06" db="EMBL/GenBank/DDBJ databases">
        <authorList>
            <person name="Sheffer M."/>
        </authorList>
    </citation>
    <scope>NUCLEOTIDE SEQUENCE</scope>
</reference>
<dbReference type="CDD" id="cd00303">
    <property type="entry name" value="retropepsin_like"/>
    <property type="match status" value="1"/>
</dbReference>
<reference evidence="1" key="1">
    <citation type="journal article" date="2020" name="bioRxiv">
        <title>Chromosome-level reference genome of the European wasp spider Argiope bruennichi: a resource for studies on range expansion and evolutionary adaptation.</title>
        <authorList>
            <person name="Sheffer M.M."/>
            <person name="Hoppe A."/>
            <person name="Krehenwinkel H."/>
            <person name="Uhl G."/>
            <person name="Kuss A.W."/>
            <person name="Jensen L."/>
            <person name="Jensen C."/>
            <person name="Gillespie R.G."/>
            <person name="Hoff K.J."/>
            <person name="Prost S."/>
        </authorList>
    </citation>
    <scope>NUCLEOTIDE SEQUENCE</scope>
</reference>
<keyword evidence="2" id="KW-1185">Reference proteome</keyword>
<accession>A0A8T0EFM8</accession>
<evidence type="ECO:0000313" key="1">
    <source>
        <dbReference type="EMBL" id="KAF8771721.1"/>
    </source>
</evidence>
<evidence type="ECO:0000313" key="2">
    <source>
        <dbReference type="Proteomes" id="UP000807504"/>
    </source>
</evidence>
<organism evidence="1 2">
    <name type="scientific">Argiope bruennichi</name>
    <name type="common">Wasp spider</name>
    <name type="synonym">Aranea bruennichi</name>
    <dbReference type="NCBI Taxonomy" id="94029"/>
    <lineage>
        <taxon>Eukaryota</taxon>
        <taxon>Metazoa</taxon>
        <taxon>Ecdysozoa</taxon>
        <taxon>Arthropoda</taxon>
        <taxon>Chelicerata</taxon>
        <taxon>Arachnida</taxon>
        <taxon>Araneae</taxon>
        <taxon>Araneomorphae</taxon>
        <taxon>Entelegynae</taxon>
        <taxon>Araneoidea</taxon>
        <taxon>Araneidae</taxon>
        <taxon>Argiope</taxon>
    </lineage>
</organism>
<comment type="caution">
    <text evidence="1">The sequence shown here is derived from an EMBL/GenBank/DDBJ whole genome shotgun (WGS) entry which is preliminary data.</text>
</comment>
<sequence>MTLRVVLENGNKAVNVRALIDTGSQLSYSSTRIIKELKWILKRKQHLEQSLFGGGGNIEPRLHEAHKIKISNLNGNFSVDIEVMSEERICSYVPKTRALLTLREWEENKTVISDLYSKDYVTDLLIGANVAGQIMTGNSVQLSSGIIVLETRLGHTLISTENLSGSLVPTTKVIEGDRYNNMHVISLHLMNSAVDRL</sequence>
<evidence type="ECO:0008006" key="3">
    <source>
        <dbReference type="Google" id="ProtNLM"/>
    </source>
</evidence>
<dbReference type="InterPro" id="IPR021109">
    <property type="entry name" value="Peptidase_aspartic_dom_sf"/>
</dbReference>
<name>A0A8T0EFM8_ARGBR</name>
<dbReference type="Proteomes" id="UP000807504">
    <property type="component" value="Unassembled WGS sequence"/>
</dbReference>
<proteinExistence type="predicted"/>
<dbReference type="Gene3D" id="2.40.70.10">
    <property type="entry name" value="Acid Proteases"/>
    <property type="match status" value="1"/>
</dbReference>
<dbReference type="AlphaFoldDB" id="A0A8T0EFM8"/>